<sequence length="282" mass="29835">MTIKSLATLISAGTVLAVSTVSALAGPLADRIEAGEPIRIGFSNIPVFGYPDENGEPKGFANEIALGILAEMGLTNVEGIVTDWGGLIPGLMANRYDIITGGQYILGARCENVSFSEPIAQTGDAFLVPAGNPQNLTNYQDILNNPETILAMYAGGNHVDAARREGLGDAQMMQLPGPSEALAALRAGRADAAALTSFEAFYMADRSDGLFVATDPAALPEWTLNWVGIGFRDADADFLAQFNAAHARYMGSDEMMAAMQQYGYVDANLPGDTTTEWACANR</sequence>
<dbReference type="InterPro" id="IPR001638">
    <property type="entry name" value="Solute-binding_3/MltF_N"/>
</dbReference>
<reference evidence="4 5" key="1">
    <citation type="submission" date="2018-04" db="EMBL/GenBank/DDBJ databases">
        <title>Pararhodobacter oceanense sp. nov., isolated from marine intertidal sediment.</title>
        <authorList>
            <person name="Wang X.-L."/>
            <person name="Du Z.-J."/>
        </authorList>
    </citation>
    <scope>NUCLEOTIDE SEQUENCE [LARGE SCALE GENOMIC DNA]</scope>
    <source>
        <strain evidence="4 5">AM505</strain>
    </source>
</reference>
<dbReference type="OrthoDB" id="9768183at2"/>
<accession>A0A2T8HPD8</accession>
<feature type="signal peptide" evidence="2">
    <location>
        <begin position="1"/>
        <end position="25"/>
    </location>
</feature>
<dbReference type="Proteomes" id="UP000245911">
    <property type="component" value="Unassembled WGS sequence"/>
</dbReference>
<name>A0A2T8HPD8_9RHOB</name>
<keyword evidence="1 2" id="KW-0732">Signal</keyword>
<proteinExistence type="predicted"/>
<dbReference type="PANTHER" id="PTHR35936:SF17">
    <property type="entry name" value="ARGININE-BINDING EXTRACELLULAR PROTEIN ARTP"/>
    <property type="match status" value="1"/>
</dbReference>
<feature type="chain" id="PRO_5015687378" evidence="2">
    <location>
        <begin position="26"/>
        <end position="282"/>
    </location>
</feature>
<dbReference type="SUPFAM" id="SSF53850">
    <property type="entry name" value="Periplasmic binding protein-like II"/>
    <property type="match status" value="1"/>
</dbReference>
<dbReference type="AlphaFoldDB" id="A0A2T8HPD8"/>
<dbReference type="PANTHER" id="PTHR35936">
    <property type="entry name" value="MEMBRANE-BOUND LYTIC MUREIN TRANSGLYCOSYLASE F"/>
    <property type="match status" value="1"/>
</dbReference>
<dbReference type="EMBL" id="QDKM01000016">
    <property type="protein sequence ID" value="PVH27308.1"/>
    <property type="molecule type" value="Genomic_DNA"/>
</dbReference>
<dbReference type="SMART" id="SM00062">
    <property type="entry name" value="PBPb"/>
    <property type="match status" value="1"/>
</dbReference>
<protein>
    <submittedName>
        <fullName evidence="4">Ectoine/hydroxyectoine ABC transporter substrate-binding protein EhuB</fullName>
    </submittedName>
</protein>
<evidence type="ECO:0000313" key="4">
    <source>
        <dbReference type="EMBL" id="PVH27308.1"/>
    </source>
</evidence>
<keyword evidence="5" id="KW-1185">Reference proteome</keyword>
<comment type="caution">
    <text evidence="4">The sequence shown here is derived from an EMBL/GenBank/DDBJ whole genome shotgun (WGS) entry which is preliminary data.</text>
</comment>
<feature type="domain" description="Solute-binding protein family 3/N-terminal" evidence="3">
    <location>
        <begin position="37"/>
        <end position="266"/>
    </location>
</feature>
<evidence type="ECO:0000259" key="3">
    <source>
        <dbReference type="SMART" id="SM00062"/>
    </source>
</evidence>
<evidence type="ECO:0000256" key="1">
    <source>
        <dbReference type="ARBA" id="ARBA00022729"/>
    </source>
</evidence>
<dbReference type="Gene3D" id="3.40.190.10">
    <property type="entry name" value="Periplasmic binding protein-like II"/>
    <property type="match status" value="2"/>
</dbReference>
<dbReference type="RefSeq" id="WP_116559937.1">
    <property type="nucleotide sequence ID" value="NZ_QDKM01000016.1"/>
</dbReference>
<gene>
    <name evidence="4" type="ORF">DDE20_18150</name>
</gene>
<evidence type="ECO:0000256" key="2">
    <source>
        <dbReference type="SAM" id="SignalP"/>
    </source>
</evidence>
<evidence type="ECO:0000313" key="5">
    <source>
        <dbReference type="Proteomes" id="UP000245911"/>
    </source>
</evidence>
<dbReference type="Pfam" id="PF00497">
    <property type="entry name" value="SBP_bac_3"/>
    <property type="match status" value="1"/>
</dbReference>
<organism evidence="4 5">
    <name type="scientific">Pararhodobacter oceanensis</name>
    <dbReference type="NCBI Taxonomy" id="2172121"/>
    <lineage>
        <taxon>Bacteria</taxon>
        <taxon>Pseudomonadati</taxon>
        <taxon>Pseudomonadota</taxon>
        <taxon>Alphaproteobacteria</taxon>
        <taxon>Rhodobacterales</taxon>
        <taxon>Paracoccaceae</taxon>
        <taxon>Pararhodobacter</taxon>
    </lineage>
</organism>